<sequence length="125" mass="14209">MKFIIMVFMIAIIAGCGEKIDGDQMMSTGDILAKEMIQKDPSADLFLFNDRVYIRKEEIKDIDHLGEMLGEIKSNYAKEGEFKDLMSTKLLAGTEIYRFNNENSMDQVIVKENGKLIIYDALTEG</sequence>
<dbReference type="RefSeq" id="WP_109999343.1">
    <property type="nucleotide sequence ID" value="NZ_QGTZ01000004.1"/>
</dbReference>
<organism evidence="1 3">
    <name type="scientific">Paenibacillus pabuli</name>
    <dbReference type="NCBI Taxonomy" id="1472"/>
    <lineage>
        <taxon>Bacteria</taxon>
        <taxon>Bacillati</taxon>
        <taxon>Bacillota</taxon>
        <taxon>Bacilli</taxon>
        <taxon>Bacillales</taxon>
        <taxon>Paenibacillaceae</taxon>
        <taxon>Paenibacillus</taxon>
    </lineage>
</organism>
<dbReference type="EMBL" id="QGTZ01000004">
    <property type="protein sequence ID" value="PWW42344.1"/>
    <property type="molecule type" value="Genomic_DNA"/>
</dbReference>
<name>A0A855XXA0_9BACL</name>
<evidence type="ECO:0000313" key="1">
    <source>
        <dbReference type="EMBL" id="PWW42344.1"/>
    </source>
</evidence>
<dbReference type="EMBL" id="QLLI01000007">
    <property type="protein sequence ID" value="RAI94506.1"/>
    <property type="molecule type" value="Genomic_DNA"/>
</dbReference>
<evidence type="ECO:0000313" key="3">
    <source>
        <dbReference type="Proteomes" id="UP000247078"/>
    </source>
</evidence>
<dbReference type="Proteomes" id="UP000247078">
    <property type="component" value="Unassembled WGS sequence"/>
</dbReference>
<proteinExistence type="predicted"/>
<reference evidence="1 3" key="1">
    <citation type="submission" date="2018-05" db="EMBL/GenBank/DDBJ databases">
        <title>Freshwater and sediment microbial communities from various areas in North America, analyzing microbe dynamics in response to fracking.</title>
        <authorList>
            <person name="Lamendella R."/>
        </authorList>
    </citation>
    <scope>NUCLEOTIDE SEQUENCE [LARGE SCALE GENOMIC DNA]</scope>
    <source>
        <strain evidence="1 3">DB-3</strain>
        <strain evidence="2 4">NG-13</strain>
    </source>
</reference>
<evidence type="ECO:0000313" key="2">
    <source>
        <dbReference type="EMBL" id="RAI94506.1"/>
    </source>
</evidence>
<dbReference type="OrthoDB" id="1909991at2"/>
<keyword evidence="4" id="KW-1185">Reference proteome</keyword>
<dbReference type="AlphaFoldDB" id="A0A855XXA0"/>
<protein>
    <submittedName>
        <fullName evidence="1">Uncharacterized protein</fullName>
    </submittedName>
</protein>
<dbReference type="PROSITE" id="PS51257">
    <property type="entry name" value="PROKAR_LIPOPROTEIN"/>
    <property type="match status" value="1"/>
</dbReference>
<gene>
    <name evidence="2" type="ORF">DET54_10741</name>
    <name evidence="1" type="ORF">DET56_104403</name>
</gene>
<evidence type="ECO:0000313" key="4">
    <source>
        <dbReference type="Proteomes" id="UP000248827"/>
    </source>
</evidence>
<comment type="caution">
    <text evidence="1">The sequence shown here is derived from an EMBL/GenBank/DDBJ whole genome shotgun (WGS) entry which is preliminary data.</text>
</comment>
<accession>A0A855XXA0</accession>
<dbReference type="Proteomes" id="UP000248827">
    <property type="component" value="Unassembled WGS sequence"/>
</dbReference>